<sequence length="594" mass="64677">MHANRYTAVPQHDADDPHAHARELLAGRLITVPNQFDHTAIENAERLAADGDQQLAHALRHASDRQLTQFLAGAPELMRRYRSASPKARAVLHAAIDARRLGTGPDLPLDFLAQAAEDYLTDEEYDLLDDDWVDQAVIESTGSVRGYLAPLRVMRPRRSGHTTDEQQSPHDVRLRLADYLEQLGRLERWPLCPPESFWAAAHELITDADDLAQLATAAANRHRTYWATQLTVRAGALGEPGALLHFAHVLRRSGRHDVAEELYAQAAQTGFRHAQAALVEIREQAGEADEAEDMARRAASREEATALERLATLRGEKADFVSAARLAREAADMGHTYALVAVSEMCERGGDRDTAEVLAWEAAALDEPAALVGLVTQRLETSRDDEAYRLALQAAETGEPACMLLLGLFQAEAGQHATARRLYEQTLRMCPIDAGTSALQLNTHATLLEVLGEQAQAEELYRRAVELGDGSSLLSLLAIRERSGDHADAEAMARQAAEAGDPGNLLYLAELRGTVGDTIAAEALAWEAAGYGYPLALAHLARMAEQAGDTAKAESLALLATNAGDVNAIHFLSENRARLWPHGLEPDGTPSNPW</sequence>
<comment type="caution">
    <text evidence="1">The sequence shown here is derived from an EMBL/GenBank/DDBJ whole genome shotgun (WGS) entry which is preliminary data.</text>
</comment>
<dbReference type="SUPFAM" id="SSF81901">
    <property type="entry name" value="HCP-like"/>
    <property type="match status" value="3"/>
</dbReference>
<dbReference type="AlphaFoldDB" id="A0A9Q3Z8F8"/>
<organism evidence="1 2">
    <name type="scientific">Streptomyces guryensis</name>
    <dbReference type="NCBI Taxonomy" id="2886947"/>
    <lineage>
        <taxon>Bacteria</taxon>
        <taxon>Bacillati</taxon>
        <taxon>Actinomycetota</taxon>
        <taxon>Actinomycetes</taxon>
        <taxon>Kitasatosporales</taxon>
        <taxon>Streptomycetaceae</taxon>
        <taxon>Streptomyces</taxon>
    </lineage>
</organism>
<dbReference type="RefSeq" id="WP_232653508.1">
    <property type="nucleotide sequence ID" value="NZ_JAJSBI010000026.1"/>
</dbReference>
<evidence type="ECO:0000313" key="1">
    <source>
        <dbReference type="EMBL" id="MCD9879191.1"/>
    </source>
</evidence>
<gene>
    <name evidence="1" type="ORF">LJ657_37450</name>
</gene>
<dbReference type="EMBL" id="JAJSBI010000026">
    <property type="protein sequence ID" value="MCD9879191.1"/>
    <property type="molecule type" value="Genomic_DNA"/>
</dbReference>
<reference evidence="1" key="1">
    <citation type="submission" date="2021-12" db="EMBL/GenBank/DDBJ databases">
        <authorList>
            <person name="Lee J.-H."/>
            <person name="Kim S.-B."/>
        </authorList>
    </citation>
    <scope>NUCLEOTIDE SEQUENCE</scope>
    <source>
        <strain evidence="1">NR30</strain>
    </source>
</reference>
<evidence type="ECO:0000313" key="2">
    <source>
        <dbReference type="Proteomes" id="UP001108029"/>
    </source>
</evidence>
<dbReference type="Proteomes" id="UP001108029">
    <property type="component" value="Unassembled WGS sequence"/>
</dbReference>
<proteinExistence type="predicted"/>
<dbReference type="InterPro" id="IPR011990">
    <property type="entry name" value="TPR-like_helical_dom_sf"/>
</dbReference>
<evidence type="ECO:0008006" key="3">
    <source>
        <dbReference type="Google" id="ProtNLM"/>
    </source>
</evidence>
<keyword evidence="2" id="KW-1185">Reference proteome</keyword>
<accession>A0A9Q3Z8F8</accession>
<name>A0A9Q3Z8F8_9ACTN</name>
<protein>
    <recommendedName>
        <fullName evidence="3">Tetratricopeptide repeat-containing protein</fullName>
    </recommendedName>
</protein>
<dbReference type="Gene3D" id="1.25.40.10">
    <property type="entry name" value="Tetratricopeptide repeat domain"/>
    <property type="match status" value="2"/>
</dbReference>